<proteinExistence type="predicted"/>
<dbReference type="InterPro" id="IPR021047">
    <property type="entry name" value="Mannosyltransferase_CMT1"/>
</dbReference>
<evidence type="ECO:0000313" key="2">
    <source>
        <dbReference type="EMBL" id="OZJ06553.1"/>
    </source>
</evidence>
<accession>A0A261Y7I1</accession>
<feature type="chain" id="PRO_5012356619" description="Alpha-1,3-mannosyltransferase CMT1" evidence="1">
    <location>
        <begin position="24"/>
        <end position="446"/>
    </location>
</feature>
<name>A0A261Y7I1_9FUNG</name>
<dbReference type="Pfam" id="PF11735">
    <property type="entry name" value="CAP59_mtransfer"/>
    <property type="match status" value="1"/>
</dbReference>
<evidence type="ECO:0000256" key="1">
    <source>
        <dbReference type="SAM" id="SignalP"/>
    </source>
</evidence>
<reference evidence="2 3" key="1">
    <citation type="journal article" date="2017" name="Mycologia">
        <title>Bifiguratus adelaidae, gen. et sp. nov., a new member of Mucoromycotina in endophytic and soil-dwelling habitats.</title>
        <authorList>
            <person name="Torres-Cruz T.J."/>
            <person name="Billingsley Tobias T.L."/>
            <person name="Almatruk M."/>
            <person name="Hesse C."/>
            <person name="Kuske C.R."/>
            <person name="Desiro A."/>
            <person name="Benucci G.M."/>
            <person name="Bonito G."/>
            <person name="Stajich J.E."/>
            <person name="Dunlap C."/>
            <person name="Arnold A.E."/>
            <person name="Porras-Alfaro A."/>
        </authorList>
    </citation>
    <scope>NUCLEOTIDE SEQUENCE [LARGE SCALE GENOMIC DNA]</scope>
    <source>
        <strain evidence="2 3">AZ0501</strain>
    </source>
</reference>
<keyword evidence="3" id="KW-1185">Reference proteome</keyword>
<evidence type="ECO:0000313" key="3">
    <source>
        <dbReference type="Proteomes" id="UP000242875"/>
    </source>
</evidence>
<gene>
    <name evidence="2" type="ORF">BZG36_00525</name>
</gene>
<sequence length="446" mass="51125">MKRIALLLLSCLGIWLLWRPWSAHDETSPLAGFRDKVLKPKRLQSTLASVEDRLERALDAASQLEPKSGYLTRDCFESVSQEYLIQAQSRYLPLRQSLSTPSPVTYYFALNLYNNEAILPDMIHQLAQVLAHLGPEHCFVSIFENGSTDETPNLLRNVFSSVLDVLNTPYEIRLSKTERTPGAHRIAYLAQVRNQALAPLYRLAKPPTSRRFDQIVFLNDILFCKDDVLELIYQQSLQGSDMTCGLDYDLQWGDVPLFYDNWVARDITGLSFYKDPSAPIRSASADLYTRGIPFQSYCCWNGMNVMNPKPFYEHGVRFRKGQDTIDPNIPDTGECGASECSLLCKDFWHTGYGKVVHVPRVKVAYEERVYVTLHSRNEARTGQAFDRQFRPQGALFLPEESQKITFQPPPPEQYCMSYHDPKIRESVFFATWEDTPFHELDPLELG</sequence>
<dbReference type="OrthoDB" id="262547at2759"/>
<dbReference type="SUPFAM" id="SSF53448">
    <property type="entry name" value="Nucleotide-diphospho-sugar transferases"/>
    <property type="match status" value="1"/>
</dbReference>
<dbReference type="AlphaFoldDB" id="A0A261Y7I1"/>
<keyword evidence="1" id="KW-0732">Signal</keyword>
<dbReference type="InterPro" id="IPR029044">
    <property type="entry name" value="Nucleotide-diphossugar_trans"/>
</dbReference>
<dbReference type="Proteomes" id="UP000242875">
    <property type="component" value="Unassembled WGS sequence"/>
</dbReference>
<feature type="signal peptide" evidence="1">
    <location>
        <begin position="1"/>
        <end position="23"/>
    </location>
</feature>
<comment type="caution">
    <text evidence="2">The sequence shown here is derived from an EMBL/GenBank/DDBJ whole genome shotgun (WGS) entry which is preliminary data.</text>
</comment>
<organism evidence="2 3">
    <name type="scientific">Bifiguratus adelaidae</name>
    <dbReference type="NCBI Taxonomy" id="1938954"/>
    <lineage>
        <taxon>Eukaryota</taxon>
        <taxon>Fungi</taxon>
        <taxon>Fungi incertae sedis</taxon>
        <taxon>Mucoromycota</taxon>
        <taxon>Mucoromycotina</taxon>
        <taxon>Endogonomycetes</taxon>
        <taxon>Endogonales</taxon>
        <taxon>Endogonales incertae sedis</taxon>
        <taxon>Bifiguratus</taxon>
    </lineage>
</organism>
<protein>
    <recommendedName>
        <fullName evidence="4">Alpha-1,3-mannosyltransferase CMT1</fullName>
    </recommendedName>
</protein>
<dbReference type="PANTHER" id="PTHR34144:SF5">
    <property type="entry name" value="ALPHA-1,3-MANNOSYLTRANSFERASE CMT1"/>
    <property type="match status" value="1"/>
</dbReference>
<dbReference type="EMBL" id="MVBO01000003">
    <property type="protein sequence ID" value="OZJ06553.1"/>
    <property type="molecule type" value="Genomic_DNA"/>
</dbReference>
<dbReference type="PANTHER" id="PTHR34144">
    <property type="entry name" value="CHROMOSOME 8, WHOLE GENOME SHOTGUN SEQUENCE"/>
    <property type="match status" value="1"/>
</dbReference>
<evidence type="ECO:0008006" key="4">
    <source>
        <dbReference type="Google" id="ProtNLM"/>
    </source>
</evidence>